<dbReference type="AlphaFoldDB" id="A0A8M1FTM8"/>
<sequence>MFIFIKHGDDQQFLVNTDCSVLLLLHYTRSKVGLPKTDTIDLCDESGTMKLLFLTKTPGDYASKFLTARNTYYICKVERGAPGTRLENAYRAVVPLLKNPEPELIDALRTQCDTLERNRVKLLRSQEVKKVVPIESSVNLPVRLPKCGLSLHTPPFHTSQPKAPVPCPPPRDDFPFQIQHPCPRPASNLSWPAAGPSF</sequence>
<dbReference type="PANTHER" id="PTHR33887:SF4">
    <property type="entry name" value="AB2-183"/>
    <property type="match status" value="1"/>
</dbReference>
<keyword evidence="1" id="KW-1185">Reference proteome</keyword>
<proteinExistence type="predicted"/>
<dbReference type="OrthoDB" id="2109241at2759"/>
<evidence type="ECO:0000313" key="2">
    <source>
        <dbReference type="RefSeq" id="XP_040486718.1"/>
    </source>
</evidence>
<dbReference type="Pfam" id="PF15874">
    <property type="entry name" value="Il2rg"/>
    <property type="match status" value="1"/>
</dbReference>
<dbReference type="Proteomes" id="UP000261680">
    <property type="component" value="Chromosome X"/>
</dbReference>
<reference evidence="1" key="1">
    <citation type="submission" date="2024-06" db="UniProtKB">
        <authorList>
            <consortium name="RefSeq"/>
        </authorList>
    </citation>
    <scope>NUCLEOTIDE SEQUENCE [LARGE SCALE GENOMIC DNA]</scope>
</reference>
<gene>
    <name evidence="2" type="primary">CXHXorf65</name>
</gene>
<accession>A0A8M1FTM8</accession>
<dbReference type="GeneID" id="103682592"/>
<dbReference type="CTD" id="103690850"/>
<evidence type="ECO:0000313" key="1">
    <source>
        <dbReference type="Proteomes" id="UP000261680"/>
    </source>
</evidence>
<reference evidence="2" key="2">
    <citation type="submission" date="2025-08" db="UniProtKB">
        <authorList>
            <consortium name="RefSeq"/>
        </authorList>
    </citation>
    <scope>IDENTIFICATION</scope>
    <source>
        <tissue evidence="2">Whole blood</tissue>
    </source>
</reference>
<protein>
    <submittedName>
        <fullName evidence="2">Uncharacterized protein CXorf65 homolog isoform X1</fullName>
    </submittedName>
</protein>
<dbReference type="RefSeq" id="XP_040486718.1">
    <property type="nucleotide sequence ID" value="XM_040630784.1"/>
</dbReference>
<dbReference type="PANTHER" id="PTHR33887">
    <property type="entry name" value="PB1 DOMAIN-CONTAINING PROTEIN"/>
    <property type="match status" value="1"/>
</dbReference>
<name>A0A8M1FTM8_URSMA</name>
<organism evidence="1 2">
    <name type="scientific">Ursus maritimus</name>
    <name type="common">Polar bear</name>
    <name type="synonym">Thalarctos maritimus</name>
    <dbReference type="NCBI Taxonomy" id="29073"/>
    <lineage>
        <taxon>Eukaryota</taxon>
        <taxon>Metazoa</taxon>
        <taxon>Chordata</taxon>
        <taxon>Craniata</taxon>
        <taxon>Vertebrata</taxon>
        <taxon>Euteleostomi</taxon>
        <taxon>Mammalia</taxon>
        <taxon>Eutheria</taxon>
        <taxon>Laurasiatheria</taxon>
        <taxon>Carnivora</taxon>
        <taxon>Caniformia</taxon>
        <taxon>Ursidae</taxon>
        <taxon>Ursus</taxon>
    </lineage>
</organism>
<dbReference type="InterPro" id="IPR039471">
    <property type="entry name" value="CXorf65-like"/>
</dbReference>